<evidence type="ECO:0000256" key="1">
    <source>
        <dbReference type="SAM" id="MobiDB-lite"/>
    </source>
</evidence>
<dbReference type="OMA" id="RGQYKNT"/>
<accession>S8BTJ9</accession>
<dbReference type="PANTHER" id="PTHR40462:SF1">
    <property type="entry name" value="EXPRESSED PROTEIN"/>
    <property type="match status" value="1"/>
</dbReference>
<feature type="compositionally biased region" description="Basic and acidic residues" evidence="1">
    <location>
        <begin position="1"/>
        <end position="14"/>
    </location>
</feature>
<feature type="compositionally biased region" description="Basic and acidic residues" evidence="1">
    <location>
        <begin position="49"/>
        <end position="65"/>
    </location>
</feature>
<dbReference type="eggNOG" id="ENOG502S9RM">
    <property type="taxonomic scope" value="Eukaryota"/>
</dbReference>
<gene>
    <name evidence="2" type="ORF">H072_7672</name>
</gene>
<protein>
    <recommendedName>
        <fullName evidence="4">DNA damage-responsive protein 48</fullName>
    </recommendedName>
</protein>
<dbReference type="PANTHER" id="PTHR40462">
    <property type="entry name" value="CHROMOSOME 1, WHOLE GENOME SHOTGUN SEQUENCE"/>
    <property type="match status" value="1"/>
</dbReference>
<dbReference type="Proteomes" id="UP000015100">
    <property type="component" value="Unassembled WGS sequence"/>
</dbReference>
<evidence type="ECO:0000313" key="3">
    <source>
        <dbReference type="Proteomes" id="UP000015100"/>
    </source>
</evidence>
<feature type="region of interest" description="Disordered" evidence="1">
    <location>
        <begin position="1"/>
        <end position="86"/>
    </location>
</feature>
<evidence type="ECO:0008006" key="4">
    <source>
        <dbReference type="Google" id="ProtNLM"/>
    </source>
</evidence>
<comment type="caution">
    <text evidence="2">The sequence shown here is derived from an EMBL/GenBank/DDBJ whole genome shotgun (WGS) entry which is preliminary data.</text>
</comment>
<keyword evidence="3" id="KW-1185">Reference proteome</keyword>
<name>S8BTJ9_DACHA</name>
<reference evidence="3" key="2">
    <citation type="submission" date="2013-04" db="EMBL/GenBank/DDBJ databases">
        <title>Genomic mechanisms accounting for the adaptation to parasitism in nematode-trapping fungi.</title>
        <authorList>
            <person name="Ahren D.G."/>
        </authorList>
    </citation>
    <scope>NUCLEOTIDE SEQUENCE [LARGE SCALE GENOMIC DNA]</scope>
    <source>
        <strain evidence="3">CBS 200.50</strain>
    </source>
</reference>
<dbReference type="AlphaFoldDB" id="S8BTJ9"/>
<reference evidence="2 3" key="1">
    <citation type="journal article" date="2013" name="PLoS Genet.">
        <title>Genomic mechanisms accounting for the adaptation to parasitism in nematode-trapping fungi.</title>
        <authorList>
            <person name="Meerupati T."/>
            <person name="Andersson K.M."/>
            <person name="Friman E."/>
            <person name="Kumar D."/>
            <person name="Tunlid A."/>
            <person name="Ahren D."/>
        </authorList>
    </citation>
    <scope>NUCLEOTIDE SEQUENCE [LARGE SCALE GENOMIC DNA]</scope>
    <source>
        <strain evidence="2 3">CBS 200.50</strain>
    </source>
</reference>
<feature type="compositionally biased region" description="Low complexity" evidence="1">
    <location>
        <begin position="15"/>
        <end position="24"/>
    </location>
</feature>
<sequence length="109" mass="11678">MDFLKDLTGDKKQEGSQPGQPGEQKQGGLGGLMDQAGGFLNNKAGGGAEGEKKEDYLDKGVDMFQERVLGQGPQNNESAAEQAKDEMISDAIRDNYKKFAGKDVPIADK</sequence>
<dbReference type="HOGENOM" id="CLU_100306_0_0_1"/>
<proteinExistence type="predicted"/>
<dbReference type="OrthoDB" id="3050608at2759"/>
<evidence type="ECO:0000313" key="2">
    <source>
        <dbReference type="EMBL" id="EPS38577.1"/>
    </source>
</evidence>
<dbReference type="EMBL" id="AQGS01000539">
    <property type="protein sequence ID" value="EPS38577.1"/>
    <property type="molecule type" value="Genomic_DNA"/>
</dbReference>
<organism evidence="2 3">
    <name type="scientific">Dactylellina haptotyla (strain CBS 200.50)</name>
    <name type="common">Nematode-trapping fungus</name>
    <name type="synonym">Monacrosporium haptotylum</name>
    <dbReference type="NCBI Taxonomy" id="1284197"/>
    <lineage>
        <taxon>Eukaryota</taxon>
        <taxon>Fungi</taxon>
        <taxon>Dikarya</taxon>
        <taxon>Ascomycota</taxon>
        <taxon>Pezizomycotina</taxon>
        <taxon>Orbiliomycetes</taxon>
        <taxon>Orbiliales</taxon>
        <taxon>Orbiliaceae</taxon>
        <taxon>Dactylellina</taxon>
    </lineage>
</organism>